<evidence type="ECO:0000256" key="4">
    <source>
        <dbReference type="ARBA" id="ARBA00022833"/>
    </source>
</evidence>
<dbReference type="InterPro" id="IPR051156">
    <property type="entry name" value="Mito/Outer_Membr_Metalloprot"/>
</dbReference>
<keyword evidence="2" id="KW-0479">Metal-binding</keyword>
<gene>
    <name evidence="9" type="ORF">SAMN05216552_100117</name>
</gene>
<dbReference type="PANTHER" id="PTHR22726">
    <property type="entry name" value="METALLOENDOPEPTIDASE OMA1"/>
    <property type="match status" value="1"/>
</dbReference>
<dbReference type="GO" id="GO:0004222">
    <property type="term" value="F:metalloendopeptidase activity"/>
    <property type="evidence" value="ECO:0007669"/>
    <property type="project" value="InterPro"/>
</dbReference>
<dbReference type="RefSeq" id="WP_093552152.1">
    <property type="nucleotide sequence ID" value="NZ_FPBO01000001.1"/>
</dbReference>
<keyword evidence="3 6" id="KW-0378">Hydrolase</keyword>
<dbReference type="OrthoDB" id="9810445at2"/>
<evidence type="ECO:0000256" key="6">
    <source>
        <dbReference type="RuleBase" id="RU003983"/>
    </source>
</evidence>
<proteinExistence type="inferred from homology"/>
<dbReference type="EMBL" id="FPBO01000001">
    <property type="protein sequence ID" value="SFU27116.1"/>
    <property type="molecule type" value="Genomic_DNA"/>
</dbReference>
<dbReference type="STRING" id="1035707.SAMN05216552_100117"/>
<dbReference type="Pfam" id="PF01435">
    <property type="entry name" value="Peptidase_M48"/>
    <property type="match status" value="1"/>
</dbReference>
<comment type="cofactor">
    <cofactor evidence="6">
        <name>Zn(2+)</name>
        <dbReference type="ChEBI" id="CHEBI:29105"/>
    </cofactor>
    <text evidence="6">Binds 1 zinc ion per subunit.</text>
</comment>
<dbReference type="Gene3D" id="3.30.2010.10">
    <property type="entry name" value="Metalloproteases ('zincins'), catalytic domain"/>
    <property type="match status" value="1"/>
</dbReference>
<keyword evidence="4 6" id="KW-0862">Zinc</keyword>
<reference evidence="10" key="1">
    <citation type="submission" date="2016-10" db="EMBL/GenBank/DDBJ databases">
        <authorList>
            <person name="Varghese N."/>
            <person name="Submissions S."/>
        </authorList>
    </citation>
    <scope>NUCLEOTIDE SEQUENCE [LARGE SCALE GENOMIC DNA]</scope>
    <source>
        <strain evidence="10">CGMCC 1.11014</strain>
    </source>
</reference>
<keyword evidence="5 6" id="KW-0482">Metalloprotease</keyword>
<dbReference type="PANTHER" id="PTHR22726:SF1">
    <property type="entry name" value="METALLOENDOPEPTIDASE OMA1, MITOCHONDRIAL"/>
    <property type="match status" value="1"/>
</dbReference>
<evidence type="ECO:0000256" key="1">
    <source>
        <dbReference type="ARBA" id="ARBA00022670"/>
    </source>
</evidence>
<dbReference type="AlphaFoldDB" id="A0A1I7ET65"/>
<protein>
    <submittedName>
        <fullName evidence="9">Peptidase family M48</fullName>
    </submittedName>
</protein>
<comment type="similarity">
    <text evidence="6">Belongs to the peptidase M48 family.</text>
</comment>
<dbReference type="GO" id="GO:0051603">
    <property type="term" value="P:proteolysis involved in protein catabolic process"/>
    <property type="evidence" value="ECO:0007669"/>
    <property type="project" value="TreeGrafter"/>
</dbReference>
<sequence length="300" mass="31962">MKSLNIGCAALALVFSAHASVALAAPAAQQDGIPVEEMSRLRGIAGDAAQFDQQSKQQYLQLMSEAQQKGALLPDNHPQVQRLRGIARRIVPYATRWNPEAAKWGWQVNLLNAPTINAFCMPGGRIAFFSGILTKLNLTDDEVAMVMGHEIAHALREHAREQAGKTAVTGFLSRLAGAGAAAYFGVDPRIGELGGNLVTKGASLKFSRDDEREADLVGMDLAARAGFDPRAGKTLWEKMGAASKGAPPAFLSTHPAGKERIERMEKALPQVMPVYARTQGKAINALPPYRSAPMPAGGAG</sequence>
<evidence type="ECO:0000256" key="3">
    <source>
        <dbReference type="ARBA" id="ARBA00022801"/>
    </source>
</evidence>
<keyword evidence="1 6" id="KW-0645">Protease</keyword>
<dbReference type="Proteomes" id="UP000199391">
    <property type="component" value="Unassembled WGS sequence"/>
</dbReference>
<dbReference type="GO" id="GO:0016020">
    <property type="term" value="C:membrane"/>
    <property type="evidence" value="ECO:0007669"/>
    <property type="project" value="TreeGrafter"/>
</dbReference>
<keyword evidence="7" id="KW-0732">Signal</keyword>
<evidence type="ECO:0000313" key="9">
    <source>
        <dbReference type="EMBL" id="SFU27116.1"/>
    </source>
</evidence>
<dbReference type="CDD" id="cd07331">
    <property type="entry name" value="M48C_Oma1_like"/>
    <property type="match status" value="1"/>
</dbReference>
<accession>A0A1I7ET65</accession>
<feature type="signal peptide" evidence="7">
    <location>
        <begin position="1"/>
        <end position="19"/>
    </location>
</feature>
<evidence type="ECO:0000256" key="5">
    <source>
        <dbReference type="ARBA" id="ARBA00023049"/>
    </source>
</evidence>
<dbReference type="InterPro" id="IPR001915">
    <property type="entry name" value="Peptidase_M48"/>
</dbReference>
<evidence type="ECO:0000256" key="2">
    <source>
        <dbReference type="ARBA" id="ARBA00022723"/>
    </source>
</evidence>
<name>A0A1I7ET65_9BURK</name>
<organism evidence="9 10">
    <name type="scientific">Pseudoduganella namucuonensis</name>
    <dbReference type="NCBI Taxonomy" id="1035707"/>
    <lineage>
        <taxon>Bacteria</taxon>
        <taxon>Pseudomonadati</taxon>
        <taxon>Pseudomonadota</taxon>
        <taxon>Betaproteobacteria</taxon>
        <taxon>Burkholderiales</taxon>
        <taxon>Oxalobacteraceae</taxon>
        <taxon>Telluria group</taxon>
        <taxon>Pseudoduganella</taxon>
    </lineage>
</organism>
<evidence type="ECO:0000259" key="8">
    <source>
        <dbReference type="Pfam" id="PF01435"/>
    </source>
</evidence>
<keyword evidence="10" id="KW-1185">Reference proteome</keyword>
<feature type="domain" description="Peptidase M48" evidence="8">
    <location>
        <begin position="94"/>
        <end position="266"/>
    </location>
</feature>
<feature type="chain" id="PRO_5011711399" evidence="7">
    <location>
        <begin position="20"/>
        <end position="300"/>
    </location>
</feature>
<evidence type="ECO:0000256" key="7">
    <source>
        <dbReference type="SAM" id="SignalP"/>
    </source>
</evidence>
<dbReference type="GO" id="GO:0046872">
    <property type="term" value="F:metal ion binding"/>
    <property type="evidence" value="ECO:0007669"/>
    <property type="project" value="UniProtKB-KW"/>
</dbReference>
<evidence type="ECO:0000313" key="10">
    <source>
        <dbReference type="Proteomes" id="UP000199391"/>
    </source>
</evidence>